<protein>
    <submittedName>
        <fullName evidence="2">Uncharacterized protein</fullName>
    </submittedName>
</protein>
<dbReference type="AlphaFoldDB" id="A0A6J4K3B7"/>
<dbReference type="EMBL" id="CADCTW010000001">
    <property type="protein sequence ID" value="CAA9294601.1"/>
    <property type="molecule type" value="Genomic_DNA"/>
</dbReference>
<evidence type="ECO:0000313" key="2">
    <source>
        <dbReference type="EMBL" id="CAA9294601.1"/>
    </source>
</evidence>
<feature type="non-terminal residue" evidence="2">
    <location>
        <position position="1"/>
    </location>
</feature>
<feature type="region of interest" description="Disordered" evidence="1">
    <location>
        <begin position="1"/>
        <end position="119"/>
    </location>
</feature>
<proteinExistence type="predicted"/>
<organism evidence="2">
    <name type="scientific">uncultured Gemmatimonadota bacterium</name>
    <dbReference type="NCBI Taxonomy" id="203437"/>
    <lineage>
        <taxon>Bacteria</taxon>
        <taxon>Pseudomonadati</taxon>
        <taxon>Gemmatimonadota</taxon>
        <taxon>environmental samples</taxon>
    </lineage>
</organism>
<feature type="non-terminal residue" evidence="2">
    <location>
        <position position="150"/>
    </location>
</feature>
<feature type="compositionally biased region" description="Gly residues" evidence="1">
    <location>
        <begin position="1"/>
        <end position="10"/>
    </location>
</feature>
<reference evidence="2" key="1">
    <citation type="submission" date="2020-02" db="EMBL/GenBank/DDBJ databases">
        <authorList>
            <person name="Meier V. D."/>
        </authorList>
    </citation>
    <scope>NUCLEOTIDE SEQUENCE</scope>
    <source>
        <strain evidence="2">AVDCRST_MAG68</strain>
    </source>
</reference>
<gene>
    <name evidence="2" type="ORF">AVDCRST_MAG68-1739</name>
</gene>
<accession>A0A6J4K3B7</accession>
<sequence length="150" mass="14670">DGVAGLAGGDARGHGRTGAALAVPRPGDAAHPGAGAAGGGGLDVGPAPAGTGARHRRVGAGAPHPSPGARRLRGRRLVGRAPLRVGRGGHGGQPRVPRQAGADRPRRAQRGALPPRVPLHPRVGPWGAGARAPAAASLVLWSLAATAGRL</sequence>
<name>A0A6J4K3B7_9BACT</name>
<evidence type="ECO:0000256" key="1">
    <source>
        <dbReference type="SAM" id="MobiDB-lite"/>
    </source>
</evidence>